<organism evidence="4 5">
    <name type="scientific">Malassezia arunalokei</name>
    <dbReference type="NCBI Taxonomy" id="1514897"/>
    <lineage>
        <taxon>Eukaryota</taxon>
        <taxon>Fungi</taxon>
        <taxon>Dikarya</taxon>
        <taxon>Basidiomycota</taxon>
        <taxon>Ustilaginomycotina</taxon>
        <taxon>Malasseziomycetes</taxon>
        <taxon>Malasseziales</taxon>
        <taxon>Malasseziaceae</taxon>
        <taxon>Malassezia</taxon>
    </lineage>
</organism>
<dbReference type="Gene3D" id="3.40.50.720">
    <property type="entry name" value="NAD(P)-binding Rossmann-like Domain"/>
    <property type="match status" value="1"/>
</dbReference>
<feature type="domain" description="Enoyl reductase (ER)" evidence="3">
    <location>
        <begin position="37"/>
        <end position="367"/>
    </location>
</feature>
<dbReference type="Gene3D" id="3.90.180.10">
    <property type="entry name" value="Medium-chain alcohol dehydrogenases, catalytic domain"/>
    <property type="match status" value="1"/>
</dbReference>
<dbReference type="GO" id="GO:0070402">
    <property type="term" value="F:NADPH binding"/>
    <property type="evidence" value="ECO:0007669"/>
    <property type="project" value="TreeGrafter"/>
</dbReference>
<dbReference type="InterPro" id="IPR013149">
    <property type="entry name" value="ADH-like_C"/>
</dbReference>
<dbReference type="InterPro" id="IPR036291">
    <property type="entry name" value="NAD(P)-bd_dom_sf"/>
</dbReference>
<evidence type="ECO:0000256" key="1">
    <source>
        <dbReference type="ARBA" id="ARBA00022857"/>
    </source>
</evidence>
<keyword evidence="2" id="KW-0560">Oxidoreductase</keyword>
<dbReference type="CDD" id="cd05276">
    <property type="entry name" value="p53_inducible_oxidoreductase"/>
    <property type="match status" value="1"/>
</dbReference>
<evidence type="ECO:0000256" key="2">
    <source>
        <dbReference type="ARBA" id="ARBA00023002"/>
    </source>
</evidence>
<evidence type="ECO:0000313" key="5">
    <source>
        <dbReference type="Proteomes" id="UP001217582"/>
    </source>
</evidence>
<evidence type="ECO:0000313" key="4">
    <source>
        <dbReference type="EMBL" id="WFD16572.1"/>
    </source>
</evidence>
<protein>
    <recommendedName>
        <fullName evidence="3">Enoyl reductase (ER) domain-containing protein</fullName>
    </recommendedName>
</protein>
<reference evidence="4 5" key="1">
    <citation type="submission" date="2023-03" db="EMBL/GenBank/DDBJ databases">
        <title>Mating type loci evolution in Malassezia.</title>
        <authorList>
            <person name="Coelho M.A."/>
        </authorList>
    </citation>
    <scope>NUCLEOTIDE SEQUENCE [LARGE SCALE GENOMIC DNA]</scope>
    <source>
        <strain evidence="4 5">CBS 13387</strain>
    </source>
</reference>
<evidence type="ECO:0000259" key="3">
    <source>
        <dbReference type="SMART" id="SM00829"/>
    </source>
</evidence>
<proteinExistence type="predicted"/>
<dbReference type="GO" id="GO:0016651">
    <property type="term" value="F:oxidoreductase activity, acting on NAD(P)H"/>
    <property type="evidence" value="ECO:0007669"/>
    <property type="project" value="TreeGrafter"/>
</dbReference>
<dbReference type="NCBIfam" id="TIGR02824">
    <property type="entry name" value="quinone_pig3"/>
    <property type="match status" value="1"/>
</dbReference>
<dbReference type="PANTHER" id="PTHR48106">
    <property type="entry name" value="QUINONE OXIDOREDUCTASE PIG3-RELATED"/>
    <property type="match status" value="1"/>
</dbReference>
<keyword evidence="5" id="KW-1185">Reference proteome</keyword>
<dbReference type="Pfam" id="PF00107">
    <property type="entry name" value="ADH_zinc_N"/>
    <property type="match status" value="1"/>
</dbReference>
<dbReference type="InterPro" id="IPR020843">
    <property type="entry name" value="ER"/>
</dbReference>
<gene>
    <name evidence="4" type="ORF">MARU1_002613</name>
</gene>
<dbReference type="InterPro" id="IPR011032">
    <property type="entry name" value="GroES-like_sf"/>
</dbReference>
<dbReference type="InterPro" id="IPR013154">
    <property type="entry name" value="ADH-like_N"/>
</dbReference>
<dbReference type="EMBL" id="CP119920">
    <property type="protein sequence ID" value="WFD16572.1"/>
    <property type="molecule type" value="Genomic_DNA"/>
</dbReference>
<dbReference type="SUPFAM" id="SSF51735">
    <property type="entry name" value="NAD(P)-binding Rossmann-fold domains"/>
    <property type="match status" value="1"/>
</dbReference>
<dbReference type="PANTHER" id="PTHR48106:SF18">
    <property type="entry name" value="QUINONE OXIDOREDUCTASE PIG3"/>
    <property type="match status" value="1"/>
</dbReference>
<accession>A0AAJ5Z0Q9</accession>
<dbReference type="Proteomes" id="UP001217582">
    <property type="component" value="Chromosome 5"/>
</dbReference>
<dbReference type="SMART" id="SM00829">
    <property type="entry name" value="PKS_ER"/>
    <property type="match status" value="1"/>
</dbReference>
<name>A0AAJ5Z0Q9_9BASI</name>
<dbReference type="AlphaFoldDB" id="A0AAJ5Z0Q9"/>
<dbReference type="InterPro" id="IPR014189">
    <property type="entry name" value="Quinone_OxRdtase_PIG3"/>
</dbReference>
<dbReference type="Pfam" id="PF08240">
    <property type="entry name" value="ADH_N"/>
    <property type="match status" value="1"/>
</dbReference>
<keyword evidence="1" id="KW-0521">NADP</keyword>
<dbReference type="SUPFAM" id="SSF50129">
    <property type="entry name" value="GroES-like"/>
    <property type="match status" value="1"/>
</dbReference>
<sequence length="370" mass="40102">MFRTAATRSGLFRMYSTSSAIAVPSVMRAVTIENGKGPSSALRIEQVPTPTLSAEDATPYVLVKVRAFGLNRMDLMQREGQYPIPPGASPIMGVEFSGEVAALAQHGDHDLNLGDAVFGLAHGGAYAEYIRVPASMVWKKDAVMSWEQAAAVPEAYITALQALHTLSNLKKGEDVLIHAGASGVGLAAIQLAKYLGARNVYVTAGTTEKIARCKQLGATDGFNYKTQDWAAELKRVTEGKGVDVIMDFIGAAYFNNNLASLRLDGRMTMQAFLGGIILPEGVNIAPMLTKRLRIEGSTLRSRTVEYQAQQAHAFERLGCIDALLRGVRGDTGHNALQIILHKVWDWHEIKEAHDYMAANQNIGKMVAMIS</sequence>